<protein>
    <submittedName>
        <fullName evidence="2">Helix-turn-helix</fullName>
    </submittedName>
</protein>
<dbReference type="GO" id="GO:0003677">
    <property type="term" value="F:DNA binding"/>
    <property type="evidence" value="ECO:0007669"/>
    <property type="project" value="InterPro"/>
</dbReference>
<dbReference type="PROSITE" id="PS50943">
    <property type="entry name" value="HTH_CROC1"/>
    <property type="match status" value="1"/>
</dbReference>
<dbReference type="Pfam" id="PF01381">
    <property type="entry name" value="HTH_3"/>
    <property type="match status" value="1"/>
</dbReference>
<dbReference type="InterPro" id="IPR010982">
    <property type="entry name" value="Lambda_DNA-bd_dom_sf"/>
</dbReference>
<dbReference type="Gene3D" id="1.10.260.40">
    <property type="entry name" value="lambda repressor-like DNA-binding domains"/>
    <property type="match status" value="1"/>
</dbReference>
<dbReference type="SMART" id="SM00530">
    <property type="entry name" value="HTH_XRE"/>
    <property type="match status" value="1"/>
</dbReference>
<accession>A0A238YD44</accession>
<organism evidence="2 3">
    <name type="scientific">Methylobacillus rhizosphaerae</name>
    <dbReference type="NCBI Taxonomy" id="551994"/>
    <lineage>
        <taxon>Bacteria</taxon>
        <taxon>Pseudomonadati</taxon>
        <taxon>Pseudomonadota</taxon>
        <taxon>Betaproteobacteria</taxon>
        <taxon>Nitrosomonadales</taxon>
        <taxon>Methylophilaceae</taxon>
        <taxon>Methylobacillus</taxon>
    </lineage>
</organism>
<dbReference type="Proteomes" id="UP000198305">
    <property type="component" value="Unassembled WGS sequence"/>
</dbReference>
<feature type="domain" description="HTH cro/C1-type" evidence="1">
    <location>
        <begin position="18"/>
        <end position="70"/>
    </location>
</feature>
<sequence>MTTNRTPEEMEAFLGLELKKLRLHRNITQQELAIQAGVSLGALKSLESGKGCTLKTLMNILKALGRESWIETVAPIPAINPLVMTLDAKPRQRAASRPGAMNVKPRQHQVDAIDATPVIKNTLITSLSGKQRAEMSLKELARYNATTPTTTSGKKK</sequence>
<proteinExistence type="predicted"/>
<dbReference type="AlphaFoldDB" id="A0A238YD44"/>
<dbReference type="RefSeq" id="WP_245835007.1">
    <property type="nucleotide sequence ID" value="NZ_FZOA01000002.1"/>
</dbReference>
<evidence type="ECO:0000313" key="3">
    <source>
        <dbReference type="Proteomes" id="UP000198305"/>
    </source>
</evidence>
<gene>
    <name evidence="2" type="ORF">SAMN05192560_0456</name>
</gene>
<dbReference type="SUPFAM" id="SSF47413">
    <property type="entry name" value="lambda repressor-like DNA-binding domains"/>
    <property type="match status" value="1"/>
</dbReference>
<dbReference type="InterPro" id="IPR001387">
    <property type="entry name" value="Cro/C1-type_HTH"/>
</dbReference>
<reference evidence="3" key="1">
    <citation type="submission" date="2017-06" db="EMBL/GenBank/DDBJ databases">
        <authorList>
            <person name="Varghese N."/>
            <person name="Submissions S."/>
        </authorList>
    </citation>
    <scope>NUCLEOTIDE SEQUENCE [LARGE SCALE GENOMIC DNA]</scope>
    <source>
        <strain evidence="3">Ca-68</strain>
    </source>
</reference>
<dbReference type="EMBL" id="FZOA01000002">
    <property type="protein sequence ID" value="SNR68269.1"/>
    <property type="molecule type" value="Genomic_DNA"/>
</dbReference>
<keyword evidence="3" id="KW-1185">Reference proteome</keyword>
<dbReference type="CDD" id="cd00093">
    <property type="entry name" value="HTH_XRE"/>
    <property type="match status" value="1"/>
</dbReference>
<name>A0A238YD44_9PROT</name>
<evidence type="ECO:0000313" key="2">
    <source>
        <dbReference type="EMBL" id="SNR68269.1"/>
    </source>
</evidence>
<evidence type="ECO:0000259" key="1">
    <source>
        <dbReference type="PROSITE" id="PS50943"/>
    </source>
</evidence>